<keyword evidence="2" id="KW-1133">Transmembrane helix</keyword>
<evidence type="ECO:0000313" key="4">
    <source>
        <dbReference type="Proteomes" id="UP000301475"/>
    </source>
</evidence>
<proteinExistence type="predicted"/>
<dbReference type="AlphaFoldDB" id="A0A4P8XTK7"/>
<dbReference type="EMBL" id="CP039381">
    <property type="protein sequence ID" value="QCT06326.1"/>
    <property type="molecule type" value="Genomic_DNA"/>
</dbReference>
<feature type="region of interest" description="Disordered" evidence="1">
    <location>
        <begin position="153"/>
        <end position="184"/>
    </location>
</feature>
<feature type="compositionally biased region" description="Basic and acidic residues" evidence="1">
    <location>
        <begin position="81"/>
        <end position="91"/>
    </location>
</feature>
<evidence type="ECO:0000256" key="1">
    <source>
        <dbReference type="SAM" id="MobiDB-lite"/>
    </source>
</evidence>
<evidence type="ECO:0000313" key="3">
    <source>
        <dbReference type="EMBL" id="QCT06326.1"/>
    </source>
</evidence>
<dbReference type="KEGG" id="ruj:E5Z56_02725"/>
<dbReference type="OrthoDB" id="90521at2"/>
<feature type="compositionally biased region" description="Low complexity" evidence="1">
    <location>
        <begin position="159"/>
        <end position="184"/>
    </location>
</feature>
<feature type="compositionally biased region" description="Basic residues" evidence="1">
    <location>
        <begin position="99"/>
        <end position="109"/>
    </location>
</feature>
<keyword evidence="2" id="KW-0812">Transmembrane</keyword>
<sequence>MFCKKCGKDIDINSKVCPNCGEETNFLKGIDGSEMPDHLKTFEKEINAAFNGSPVEKVHEDEYEDISSYTTSNTGFIPKVSTKEPPVEDKNITSSFEKPKKKSKPKKKKKEDYSDTYVDDKPSNTWKFVAGGCVVVIVICLIIIFVASCNSNSKPSGNTTTTSTVPSTVATTTAPSTKETTTVPTTTVPTTAQSVDSYIQSSTANDTTAVQTAQNFYADIEDACAKGDLAKFKTYFSSAYTDAEIEEIYNQYKDTCAGYESFIVGYTQTVSCDQYIYVYIASTTNATTGDYVENTFVLSKEDGAFKVDGKTDGAKAYLQQAPTKMAQ</sequence>
<gene>
    <name evidence="3" type="ORF">E5Z56_02725</name>
</gene>
<dbReference type="RefSeq" id="WP_138156410.1">
    <property type="nucleotide sequence ID" value="NZ_CP039381.1"/>
</dbReference>
<feature type="transmembrane region" description="Helical" evidence="2">
    <location>
        <begin position="128"/>
        <end position="147"/>
    </location>
</feature>
<keyword evidence="4" id="KW-1185">Reference proteome</keyword>
<accession>A0A4P8XTK7</accession>
<evidence type="ECO:0000256" key="2">
    <source>
        <dbReference type="SAM" id="Phobius"/>
    </source>
</evidence>
<dbReference type="Proteomes" id="UP000301475">
    <property type="component" value="Chromosome"/>
</dbReference>
<reference evidence="3 4" key="1">
    <citation type="submission" date="2019-04" db="EMBL/GenBank/DDBJ databases">
        <authorList>
            <person name="Embree M."/>
            <person name="Gaffney J.R."/>
        </authorList>
    </citation>
    <scope>NUCLEOTIDE SEQUENCE [LARGE SCALE GENOMIC DNA]</scope>
    <source>
        <strain evidence="3 4">JE7A12</strain>
    </source>
</reference>
<feature type="region of interest" description="Disordered" evidence="1">
    <location>
        <begin position="77"/>
        <end position="117"/>
    </location>
</feature>
<protein>
    <submittedName>
        <fullName evidence="3">Zinc ribbon domain-containing protein</fullName>
    </submittedName>
</protein>
<name>A0A4P8XTK7_9FIRM</name>
<keyword evidence="2" id="KW-0472">Membrane</keyword>
<organism evidence="3 4">
    <name type="scientific">Ruminococcus bovis</name>
    <dbReference type="NCBI Taxonomy" id="2564099"/>
    <lineage>
        <taxon>Bacteria</taxon>
        <taxon>Bacillati</taxon>
        <taxon>Bacillota</taxon>
        <taxon>Clostridia</taxon>
        <taxon>Eubacteriales</taxon>
        <taxon>Oscillospiraceae</taxon>
        <taxon>Ruminococcus</taxon>
    </lineage>
</organism>